<evidence type="ECO:0000256" key="11">
    <source>
        <dbReference type="ARBA" id="ARBA00022771"/>
    </source>
</evidence>
<dbReference type="InterPro" id="IPR039795">
    <property type="entry name" value="LTN1/Rkr1"/>
</dbReference>
<dbReference type="GO" id="GO:1990112">
    <property type="term" value="C:RQC complex"/>
    <property type="evidence" value="ECO:0007669"/>
    <property type="project" value="UniProtKB-UniRule"/>
</dbReference>
<dbReference type="EMBL" id="GL732549">
    <property type="protein sequence ID" value="EFX80058.1"/>
    <property type="molecule type" value="Genomic_DNA"/>
</dbReference>
<dbReference type="OrthoDB" id="6108at2759"/>
<evidence type="ECO:0000256" key="13">
    <source>
        <dbReference type="ARBA" id="ARBA00022833"/>
    </source>
</evidence>
<organism evidence="18 19">
    <name type="scientific">Daphnia pulex</name>
    <name type="common">Water flea</name>
    <dbReference type="NCBI Taxonomy" id="6669"/>
    <lineage>
        <taxon>Eukaryota</taxon>
        <taxon>Metazoa</taxon>
        <taxon>Ecdysozoa</taxon>
        <taxon>Arthropoda</taxon>
        <taxon>Crustacea</taxon>
        <taxon>Branchiopoda</taxon>
        <taxon>Diplostraca</taxon>
        <taxon>Cladocera</taxon>
        <taxon>Anomopoda</taxon>
        <taxon>Daphniidae</taxon>
        <taxon>Daphnia</taxon>
    </lineage>
</organism>
<dbReference type="STRING" id="6669.E9GKJ1"/>
<evidence type="ECO:0000256" key="15">
    <source>
        <dbReference type="PROSITE-ProRule" id="PRU00175"/>
    </source>
</evidence>
<dbReference type="UniPathway" id="UPA00143"/>
<accession>E9GKJ1</accession>
<evidence type="ECO:0000256" key="12">
    <source>
        <dbReference type="ARBA" id="ARBA00022786"/>
    </source>
</evidence>
<feature type="domain" description="RING-type" evidence="17">
    <location>
        <begin position="151"/>
        <end position="198"/>
    </location>
</feature>
<dbReference type="eggNOG" id="KOG0803">
    <property type="taxonomic scope" value="Eukaryota"/>
</dbReference>
<dbReference type="Pfam" id="PF22999">
    <property type="entry name" value="LTN1_E3_ligase_6th"/>
    <property type="match status" value="1"/>
</dbReference>
<sequence>MAVMVYSSALRHLPAVVRRWCNNADKRTASLVEKFTSRCVSPVLCTLDLQFCSKTWDNMTVRVRPTAREVIATYKLNEEGSMELIMQLPANYPLGNIVVETGRKVGVTASQWRSWILQLQTFLMQQNGSILDGLSLWKRNVDKRFEGIEECCICYYVLHGSNYQLPKLSCRTCRKKFHAHCLYKWFSTSNNSTCPFCRNLF</sequence>
<evidence type="ECO:0000313" key="18">
    <source>
        <dbReference type="EMBL" id="EFX80058.1"/>
    </source>
</evidence>
<dbReference type="Pfam" id="PF13639">
    <property type="entry name" value="zf-RING_2"/>
    <property type="match status" value="1"/>
</dbReference>
<dbReference type="InterPro" id="IPR054477">
    <property type="entry name" value="LTN1_E3_ligase_6th"/>
</dbReference>
<name>E9GKJ1_DAPPU</name>
<dbReference type="KEGG" id="dpx:DAPPUDRAFT_224848"/>
<dbReference type="Proteomes" id="UP000000305">
    <property type="component" value="Unassembled WGS sequence"/>
</dbReference>
<comment type="similarity">
    <text evidence="4 16">Belongs to the LTN1 family.</text>
</comment>
<evidence type="ECO:0000256" key="5">
    <source>
        <dbReference type="ARBA" id="ARBA00012483"/>
    </source>
</evidence>
<dbReference type="AlphaFoldDB" id="E9GKJ1"/>
<dbReference type="GO" id="GO:0072344">
    <property type="term" value="P:rescue of stalled ribosome"/>
    <property type="evidence" value="ECO:0007669"/>
    <property type="project" value="UniProtKB-UniRule"/>
</dbReference>
<evidence type="ECO:0000256" key="4">
    <source>
        <dbReference type="ARBA" id="ARBA00007997"/>
    </source>
</evidence>
<evidence type="ECO:0000256" key="10">
    <source>
        <dbReference type="ARBA" id="ARBA00022737"/>
    </source>
</evidence>
<evidence type="ECO:0000256" key="1">
    <source>
        <dbReference type="ARBA" id="ARBA00000900"/>
    </source>
</evidence>
<dbReference type="GO" id="GO:0061630">
    <property type="term" value="F:ubiquitin protein ligase activity"/>
    <property type="evidence" value="ECO:0007669"/>
    <property type="project" value="UniProtKB-UniRule"/>
</dbReference>
<keyword evidence="10" id="KW-0677">Repeat</keyword>
<keyword evidence="9 16" id="KW-0479">Metal-binding</keyword>
<dbReference type="OMA" id="GSMELIM"/>
<keyword evidence="13 16" id="KW-0862">Zinc</keyword>
<dbReference type="PANTHER" id="PTHR12389:SF0">
    <property type="entry name" value="E3 UBIQUITIN-PROTEIN LIGASE LISTERIN"/>
    <property type="match status" value="1"/>
</dbReference>
<keyword evidence="7" id="KW-0963">Cytoplasm</keyword>
<reference evidence="18 19" key="1">
    <citation type="journal article" date="2011" name="Science">
        <title>The ecoresponsive genome of Daphnia pulex.</title>
        <authorList>
            <person name="Colbourne J.K."/>
            <person name="Pfrender M.E."/>
            <person name="Gilbert D."/>
            <person name="Thomas W.K."/>
            <person name="Tucker A."/>
            <person name="Oakley T.H."/>
            <person name="Tokishita S."/>
            <person name="Aerts A."/>
            <person name="Arnold G.J."/>
            <person name="Basu M.K."/>
            <person name="Bauer D.J."/>
            <person name="Caceres C.E."/>
            <person name="Carmel L."/>
            <person name="Casola C."/>
            <person name="Choi J.H."/>
            <person name="Detter J.C."/>
            <person name="Dong Q."/>
            <person name="Dusheyko S."/>
            <person name="Eads B.D."/>
            <person name="Frohlich T."/>
            <person name="Geiler-Samerotte K.A."/>
            <person name="Gerlach D."/>
            <person name="Hatcher P."/>
            <person name="Jogdeo S."/>
            <person name="Krijgsveld J."/>
            <person name="Kriventseva E.V."/>
            <person name="Kultz D."/>
            <person name="Laforsch C."/>
            <person name="Lindquist E."/>
            <person name="Lopez J."/>
            <person name="Manak J.R."/>
            <person name="Muller J."/>
            <person name="Pangilinan J."/>
            <person name="Patwardhan R.P."/>
            <person name="Pitluck S."/>
            <person name="Pritham E.J."/>
            <person name="Rechtsteiner A."/>
            <person name="Rho M."/>
            <person name="Rogozin I.B."/>
            <person name="Sakarya O."/>
            <person name="Salamov A."/>
            <person name="Schaack S."/>
            <person name="Shapiro H."/>
            <person name="Shiga Y."/>
            <person name="Skalitzky C."/>
            <person name="Smith Z."/>
            <person name="Souvorov A."/>
            <person name="Sung W."/>
            <person name="Tang Z."/>
            <person name="Tsuchiya D."/>
            <person name="Tu H."/>
            <person name="Vos H."/>
            <person name="Wang M."/>
            <person name="Wolf Y.I."/>
            <person name="Yamagata H."/>
            <person name="Yamada T."/>
            <person name="Ye Y."/>
            <person name="Shaw J.R."/>
            <person name="Andrews J."/>
            <person name="Crease T.J."/>
            <person name="Tang H."/>
            <person name="Lucas S.M."/>
            <person name="Robertson H.M."/>
            <person name="Bork P."/>
            <person name="Koonin E.V."/>
            <person name="Zdobnov E.M."/>
            <person name="Grigoriev I.V."/>
            <person name="Lynch M."/>
            <person name="Boore J.L."/>
        </authorList>
    </citation>
    <scope>NUCLEOTIDE SEQUENCE [LARGE SCALE GENOMIC DNA]</scope>
</reference>
<dbReference type="PhylomeDB" id="E9GKJ1"/>
<comment type="pathway">
    <text evidence="3 16">Protein modification; protein ubiquitination.</text>
</comment>
<evidence type="ECO:0000256" key="3">
    <source>
        <dbReference type="ARBA" id="ARBA00004906"/>
    </source>
</evidence>
<dbReference type="InterPro" id="IPR001841">
    <property type="entry name" value="Znf_RING"/>
</dbReference>
<dbReference type="SUPFAM" id="SSF57850">
    <property type="entry name" value="RING/U-box"/>
    <property type="match status" value="1"/>
</dbReference>
<dbReference type="FunFam" id="3.30.40.10:FF:000038">
    <property type="entry name" value="E3 ubiquitin-protein ligase listerin"/>
    <property type="match status" value="1"/>
</dbReference>
<dbReference type="Pfam" id="PF23009">
    <property type="entry name" value="UBC_like"/>
    <property type="match status" value="1"/>
</dbReference>
<keyword evidence="11 15" id="KW-0863">Zinc-finger</keyword>
<dbReference type="GO" id="GO:1990116">
    <property type="term" value="P:ribosome-associated ubiquitin-dependent protein catabolic process"/>
    <property type="evidence" value="ECO:0007669"/>
    <property type="project" value="UniProtKB-UniRule"/>
</dbReference>
<dbReference type="PANTHER" id="PTHR12389">
    <property type="entry name" value="ZINC FINGER PROTEIN 294"/>
    <property type="match status" value="1"/>
</dbReference>
<dbReference type="Gene3D" id="3.30.40.10">
    <property type="entry name" value="Zinc/RING finger domain, C3HC4 (zinc finger)"/>
    <property type="match status" value="1"/>
</dbReference>
<keyword evidence="12 16" id="KW-0833">Ubl conjugation pathway</keyword>
<gene>
    <name evidence="18" type="ORF">DAPPUDRAFT_224848</name>
</gene>
<evidence type="ECO:0000259" key="17">
    <source>
        <dbReference type="PROSITE" id="PS50089"/>
    </source>
</evidence>
<evidence type="ECO:0000256" key="6">
    <source>
        <dbReference type="ARBA" id="ARBA00017157"/>
    </source>
</evidence>
<dbReference type="InterPro" id="IPR011016">
    <property type="entry name" value="Znf_RING-CH"/>
</dbReference>
<dbReference type="CDD" id="cd16491">
    <property type="entry name" value="RING-CH-C4HC3_LTN1"/>
    <property type="match status" value="1"/>
</dbReference>
<comment type="subunit">
    <text evidence="16">Component of the ribosome quality control complex (RQC).</text>
</comment>
<keyword evidence="19" id="KW-1185">Reference proteome</keyword>
<dbReference type="InterPro" id="IPR054478">
    <property type="entry name" value="LTN1_UBC"/>
</dbReference>
<comment type="function">
    <text evidence="16">E3 ubiquitin-protein ligase. Component of the ribosome quality control complex (RQC), a ribosome-associated complex that mediates ubiquitination and extraction of incompletely synthesized nascent chains for proteasomal degradation.</text>
</comment>
<dbReference type="PROSITE" id="PS50089">
    <property type="entry name" value="ZF_RING_2"/>
    <property type="match status" value="1"/>
</dbReference>
<evidence type="ECO:0000313" key="19">
    <source>
        <dbReference type="Proteomes" id="UP000000305"/>
    </source>
</evidence>
<dbReference type="InParanoid" id="E9GKJ1"/>
<comment type="subcellular location">
    <subcellularLocation>
        <location evidence="2">Cytoplasm</location>
        <location evidence="2">Cytosol</location>
    </subcellularLocation>
</comment>
<dbReference type="InterPro" id="IPR039804">
    <property type="entry name" value="RING-CH-C4HC3_LTN1"/>
</dbReference>
<evidence type="ECO:0000256" key="7">
    <source>
        <dbReference type="ARBA" id="ARBA00022490"/>
    </source>
</evidence>
<evidence type="ECO:0000256" key="8">
    <source>
        <dbReference type="ARBA" id="ARBA00022679"/>
    </source>
</evidence>
<keyword evidence="8 16" id="KW-0808">Transferase</keyword>
<proteinExistence type="inferred from homology"/>
<dbReference type="EC" id="2.3.2.27" evidence="5 16"/>
<evidence type="ECO:0000256" key="9">
    <source>
        <dbReference type="ARBA" id="ARBA00022723"/>
    </source>
</evidence>
<comment type="catalytic activity">
    <reaction evidence="1 16">
        <text>S-ubiquitinyl-[E2 ubiquitin-conjugating enzyme]-L-cysteine + [acceptor protein]-L-lysine = [E2 ubiquitin-conjugating enzyme]-L-cysteine + N(6)-ubiquitinyl-[acceptor protein]-L-lysine.</text>
        <dbReference type="EC" id="2.3.2.27"/>
    </reaction>
</comment>
<evidence type="ECO:0000256" key="16">
    <source>
        <dbReference type="RuleBase" id="RU367090"/>
    </source>
</evidence>
<evidence type="ECO:0000256" key="14">
    <source>
        <dbReference type="ARBA" id="ARBA00032366"/>
    </source>
</evidence>
<evidence type="ECO:0000256" key="2">
    <source>
        <dbReference type="ARBA" id="ARBA00004514"/>
    </source>
</evidence>
<dbReference type="HOGENOM" id="CLU_096579_0_0_1"/>
<dbReference type="InterPro" id="IPR013083">
    <property type="entry name" value="Znf_RING/FYVE/PHD"/>
</dbReference>
<dbReference type="GO" id="GO:0016567">
    <property type="term" value="P:protein ubiquitination"/>
    <property type="evidence" value="ECO:0007669"/>
    <property type="project" value="UniProtKB-UniPathway"/>
</dbReference>
<dbReference type="GO" id="GO:0008270">
    <property type="term" value="F:zinc ion binding"/>
    <property type="evidence" value="ECO:0007669"/>
    <property type="project" value="UniProtKB-KW"/>
</dbReference>
<dbReference type="GO" id="GO:0005829">
    <property type="term" value="C:cytosol"/>
    <property type="evidence" value="ECO:0007669"/>
    <property type="project" value="UniProtKB-SubCell"/>
</dbReference>
<dbReference type="SMART" id="SM00744">
    <property type="entry name" value="RINGv"/>
    <property type="match status" value="1"/>
</dbReference>
<protein>
    <recommendedName>
        <fullName evidence="6 16">E3 ubiquitin-protein ligase listerin</fullName>
        <ecNumber evidence="5 16">2.3.2.27</ecNumber>
    </recommendedName>
    <alternativeName>
        <fullName evidence="14 16">RING-type E3 ubiquitin transferase listerin</fullName>
    </alternativeName>
</protein>